<organism evidence="5 6">
    <name type="scientific">Rhodovulum sulfidophilum</name>
    <name type="common">Rhodobacter sulfidophilus</name>
    <dbReference type="NCBI Taxonomy" id="35806"/>
    <lineage>
        <taxon>Bacteria</taxon>
        <taxon>Pseudomonadati</taxon>
        <taxon>Pseudomonadota</taxon>
        <taxon>Alphaproteobacteria</taxon>
        <taxon>Rhodobacterales</taxon>
        <taxon>Paracoccaceae</taxon>
        <taxon>Rhodovulum</taxon>
    </lineage>
</organism>
<dbReference type="PATRIC" id="fig|35806.4.peg.95"/>
<dbReference type="InterPro" id="IPR020550">
    <property type="entry name" value="Inositol_monophosphatase_CS"/>
</dbReference>
<dbReference type="GO" id="GO:0046872">
    <property type="term" value="F:metal ion binding"/>
    <property type="evidence" value="ECO:0007669"/>
    <property type="project" value="UniProtKB-KW"/>
</dbReference>
<sequence length="257" mass="27763">MPARDLALLTTAALEAGKLARRYWCRDPQTWEKPDHQGPVSEADLAIDRMLRQMLTAARPGYGWLSEETEDDPARLGAERVFIIDPIDGTRTFLEGDRSFAHALAVAEAGRVVAAVVFLPLRDKLYSAIRGGGAYLNGAALRTSSRSALDGASMLAPRPTLDPGHWTGPVPHLHRALRASLAYRLCLVAEGRYDAALALRDSWDWDTAAGSLILEEAGARISDRLGDPLAFNTPVPLSRGVVAGAPLLHAEILSRLA</sequence>
<comment type="cofactor">
    <cofactor evidence="4">
        <name>Mg(2+)</name>
        <dbReference type="ChEBI" id="CHEBI:18420"/>
    </cofactor>
</comment>
<keyword evidence="5" id="KW-0378">Hydrolase</keyword>
<evidence type="ECO:0000256" key="3">
    <source>
        <dbReference type="ARBA" id="ARBA00022842"/>
    </source>
</evidence>
<feature type="binding site" evidence="4">
    <location>
        <position position="88"/>
    </location>
    <ligand>
        <name>Mg(2+)</name>
        <dbReference type="ChEBI" id="CHEBI:18420"/>
        <label>1</label>
        <note>catalytic</note>
    </ligand>
</feature>
<dbReference type="CDD" id="cd01638">
    <property type="entry name" value="CysQ"/>
    <property type="match status" value="1"/>
</dbReference>
<dbReference type="PROSITE" id="PS00630">
    <property type="entry name" value="IMP_2"/>
    <property type="match status" value="1"/>
</dbReference>
<dbReference type="GO" id="GO:0006020">
    <property type="term" value="P:inositol metabolic process"/>
    <property type="evidence" value="ECO:0007669"/>
    <property type="project" value="TreeGrafter"/>
</dbReference>
<reference evidence="5 6" key="1">
    <citation type="submission" date="2015-02" db="EMBL/GenBank/DDBJ databases">
        <title>Genome sequene of Rhodovulum sulfidophilum DSM 2351.</title>
        <authorList>
            <person name="Nagao N."/>
        </authorList>
    </citation>
    <scope>NUCLEOTIDE SEQUENCE [LARGE SCALE GENOMIC DNA]</scope>
    <source>
        <strain evidence="5 6">DSM 2351</strain>
    </source>
</reference>
<feature type="binding site" evidence="4">
    <location>
        <position position="85"/>
    </location>
    <ligand>
        <name>Mg(2+)</name>
        <dbReference type="ChEBI" id="CHEBI:18420"/>
        <label>1</label>
        <note>catalytic</note>
    </ligand>
</feature>
<evidence type="ECO:0000313" key="6">
    <source>
        <dbReference type="Proteomes" id="UP000064912"/>
    </source>
</evidence>
<evidence type="ECO:0000313" key="5">
    <source>
        <dbReference type="EMBL" id="BAQ67266.1"/>
    </source>
</evidence>
<evidence type="ECO:0000256" key="2">
    <source>
        <dbReference type="ARBA" id="ARBA00022723"/>
    </source>
</evidence>
<dbReference type="Proteomes" id="UP000064912">
    <property type="component" value="Chromosome"/>
</dbReference>
<keyword evidence="3 4" id="KW-0460">Magnesium</keyword>
<dbReference type="EC" id="3.1.3.25" evidence="5"/>
<dbReference type="PANTHER" id="PTHR20854">
    <property type="entry name" value="INOSITOL MONOPHOSPHATASE"/>
    <property type="match status" value="1"/>
</dbReference>
<dbReference type="SUPFAM" id="SSF56655">
    <property type="entry name" value="Carbohydrate phosphatase"/>
    <property type="match status" value="1"/>
</dbReference>
<dbReference type="eggNOG" id="COG0483">
    <property type="taxonomic scope" value="Bacteria"/>
</dbReference>
<dbReference type="EMBL" id="AP014800">
    <property type="protein sequence ID" value="BAQ67266.1"/>
    <property type="molecule type" value="Genomic_DNA"/>
</dbReference>
<dbReference type="GO" id="GO:0008934">
    <property type="term" value="F:inositol monophosphate 1-phosphatase activity"/>
    <property type="evidence" value="ECO:0007669"/>
    <property type="project" value="TreeGrafter"/>
</dbReference>
<accession>A0A0D6AX17</accession>
<dbReference type="GO" id="GO:0046854">
    <property type="term" value="P:phosphatidylinositol phosphate biosynthetic process"/>
    <property type="evidence" value="ECO:0007669"/>
    <property type="project" value="InterPro"/>
</dbReference>
<feature type="binding site" evidence="4">
    <location>
        <position position="87"/>
    </location>
    <ligand>
        <name>Mg(2+)</name>
        <dbReference type="ChEBI" id="CHEBI:18420"/>
        <label>1</label>
        <note>catalytic</note>
    </ligand>
</feature>
<dbReference type="GO" id="GO:0007165">
    <property type="term" value="P:signal transduction"/>
    <property type="evidence" value="ECO:0007669"/>
    <property type="project" value="TreeGrafter"/>
</dbReference>
<dbReference type="InterPro" id="IPR000760">
    <property type="entry name" value="Inositol_monophosphatase-like"/>
</dbReference>
<evidence type="ECO:0000256" key="4">
    <source>
        <dbReference type="PIRSR" id="PIRSR600760-2"/>
    </source>
</evidence>
<feature type="binding site" evidence="4">
    <location>
        <position position="206"/>
    </location>
    <ligand>
        <name>Mg(2+)</name>
        <dbReference type="ChEBI" id="CHEBI:18420"/>
        <label>1</label>
        <note>catalytic</note>
    </ligand>
</feature>
<feature type="binding site" evidence="4">
    <location>
        <position position="67"/>
    </location>
    <ligand>
        <name>Mg(2+)</name>
        <dbReference type="ChEBI" id="CHEBI:18420"/>
        <label>1</label>
        <note>catalytic</note>
    </ligand>
</feature>
<dbReference type="Pfam" id="PF00459">
    <property type="entry name" value="Inositol_P"/>
    <property type="match status" value="1"/>
</dbReference>
<evidence type="ECO:0000256" key="1">
    <source>
        <dbReference type="ARBA" id="ARBA00009759"/>
    </source>
</evidence>
<dbReference type="Gene3D" id="3.30.540.10">
    <property type="entry name" value="Fructose-1,6-Bisphosphatase, subunit A, domain 1"/>
    <property type="match status" value="1"/>
</dbReference>
<proteinExistence type="inferred from homology"/>
<comment type="similarity">
    <text evidence="1">Belongs to the inositol monophosphatase superfamily.</text>
</comment>
<protein>
    <submittedName>
        <fullName evidence="5">Inositol-phosphate phosphatase</fullName>
        <ecNumber evidence="5">3.1.3.25</ecNumber>
    </submittedName>
</protein>
<dbReference type="Gene3D" id="3.40.190.80">
    <property type="match status" value="1"/>
</dbReference>
<gene>
    <name evidence="5" type="primary">suhB2</name>
    <name evidence="5" type="ORF">NHU_00095</name>
</gene>
<name>A0A0D6AX17_RHOSU</name>
<dbReference type="PANTHER" id="PTHR20854:SF4">
    <property type="entry name" value="INOSITOL-1-MONOPHOSPHATASE-RELATED"/>
    <property type="match status" value="1"/>
</dbReference>
<keyword evidence="2 4" id="KW-0479">Metal-binding</keyword>
<dbReference type="KEGG" id="rsu:NHU_00095"/>
<dbReference type="PRINTS" id="PR00377">
    <property type="entry name" value="IMPHPHTASES"/>
</dbReference>
<dbReference type="AlphaFoldDB" id="A0A0D6AX17"/>